<feature type="transmembrane region" description="Helical" evidence="2">
    <location>
        <begin position="189"/>
        <end position="206"/>
    </location>
</feature>
<keyword evidence="4" id="KW-0808">Transferase</keyword>
<reference evidence="4 5" key="1">
    <citation type="journal article" date="2019" name="Anaerobe">
        <title>Detection of Robinsoniella peoriensis in multiple bone samples of a trauma patient.</title>
        <authorList>
            <person name="Schrottner P."/>
            <person name="Hartwich K."/>
            <person name="Bunk B."/>
            <person name="Schober I."/>
            <person name="Helbig S."/>
            <person name="Rudolph W.W."/>
            <person name="Gunzer F."/>
        </authorList>
    </citation>
    <scope>NUCLEOTIDE SEQUENCE [LARGE SCALE GENOMIC DNA]</scope>
    <source>
        <strain evidence="4 5">DSM 106044</strain>
    </source>
</reference>
<comment type="caution">
    <text evidence="4">The sequence shown here is derived from an EMBL/GenBank/DDBJ whole genome shotgun (WGS) entry which is preliminary data.</text>
</comment>
<feature type="transmembrane region" description="Helical" evidence="2">
    <location>
        <begin position="647"/>
        <end position="667"/>
    </location>
</feature>
<evidence type="ECO:0000259" key="3">
    <source>
        <dbReference type="SMART" id="SM00460"/>
    </source>
</evidence>
<dbReference type="InterPro" id="IPR002931">
    <property type="entry name" value="Transglutaminase-like"/>
</dbReference>
<feature type="transmembrane region" description="Helical" evidence="2">
    <location>
        <begin position="62"/>
        <end position="78"/>
    </location>
</feature>
<keyword evidence="4" id="KW-0012">Acyltransferase</keyword>
<dbReference type="AlphaFoldDB" id="A0A4U8Q8G3"/>
<feature type="region of interest" description="Disordered" evidence="1">
    <location>
        <begin position="596"/>
        <end position="624"/>
    </location>
</feature>
<dbReference type="PANTHER" id="PTHR42736:SF1">
    <property type="entry name" value="PROTEIN-GLUTAMINE GAMMA-GLUTAMYLTRANSFERASE"/>
    <property type="match status" value="1"/>
</dbReference>
<dbReference type="EMBL" id="QGQD01000050">
    <property type="protein sequence ID" value="TLD00684.1"/>
    <property type="molecule type" value="Genomic_DNA"/>
</dbReference>
<sequence length="778" mass="87559">MNRSEKKTGIDLKAEKVTVIAPRTKVHGLSFIVLFLFFQAGLYGTFYSFITSFRVEFGENTMFWGILVIGLLLWVFYFTGKYMRMLIPISLICACAWAYWHAEELKNQSLIVMNAIREAANRYFVMELDPYSTNPLLGNDTTQILMLVMILFGVTLFLGLVAVKSRILVLMGTILPTAGAMMVGLVPSFWSMCLLLFCYVGAFTMGRGEFSLRKAKVIVPKYYRNGVIGYSALFMGVAAVSLFGISYLILNSQMEKLNTQVKEARVFVQNNSLVETVRNMFPKLRISMSGAGQIDSGQLGGNVYFTGEEALKLTLYRPPGETIYLKGYTGDEYTGSRWSEDDDLSFFTDAGMGTPEDVRREYYEQPFQMASMLEEEADENVKQMILVEKRGASSEEEYAPYISRQESATKNEAAFSFYERGSYEQLISANGYVSLSDFSPLSGEYRDYAYGKYLSYPAERLTNLAALCESHPMTDVNEIRDFIVTTLTGNAKYNLQPGECPANKDFAEYFLFERKEGYCVHFATTAVLMFRMYGIPARYAAGYIAPASEFTINSDGEYEAHIKDEKAHAWAEIYVDGEGWMPVEATPGYAGAVNRNTEEQTEAPQSEAQSEKKKTVQTEGRQELKTEVQTESANTNGFFTDSMTGRVSLMAILAAAAAAMILAVIMIRRSLILKRRAAEDVRGIFASMYDVMVLGGLPKKYDGTEPEFVKEVIQRFDGIDPNEFARAMDLVMQANYGDGVISSEDTRFVREVYEKVCKIVYLRLSGAEKLEFKYIKVF</sequence>
<keyword evidence="2" id="KW-1133">Transmembrane helix</keyword>
<proteinExistence type="predicted"/>
<evidence type="ECO:0000313" key="4">
    <source>
        <dbReference type="EMBL" id="TLD00684.1"/>
    </source>
</evidence>
<feature type="compositionally biased region" description="Basic and acidic residues" evidence="1">
    <location>
        <begin position="609"/>
        <end position="624"/>
    </location>
</feature>
<keyword evidence="2" id="KW-0812">Transmembrane</keyword>
<dbReference type="SMART" id="SM00460">
    <property type="entry name" value="TGc"/>
    <property type="match status" value="1"/>
</dbReference>
<name>A0A4U8Q8G3_9FIRM</name>
<feature type="transmembrane region" description="Helical" evidence="2">
    <location>
        <begin position="29"/>
        <end position="50"/>
    </location>
</feature>
<protein>
    <submittedName>
        <fullName evidence="4">Protein-glutamine gamma-glutamyltransferase</fullName>
        <ecNumber evidence="4">2.3.2.13</ecNumber>
    </submittedName>
</protein>
<dbReference type="STRING" id="180332.GCA_000797495_00131"/>
<dbReference type="InterPro" id="IPR038765">
    <property type="entry name" value="Papain-like_cys_pep_sf"/>
</dbReference>
<dbReference type="GO" id="GO:0003810">
    <property type="term" value="F:protein-glutamine gamma-glutamyltransferase activity"/>
    <property type="evidence" value="ECO:0007669"/>
    <property type="project" value="UniProtKB-EC"/>
</dbReference>
<dbReference type="InterPro" id="IPR052901">
    <property type="entry name" value="Bact_TGase-like"/>
</dbReference>
<feature type="transmembrane region" description="Helical" evidence="2">
    <location>
        <begin position="144"/>
        <end position="162"/>
    </location>
</feature>
<organism evidence="4 5">
    <name type="scientific">Robinsoniella peoriensis</name>
    <dbReference type="NCBI Taxonomy" id="180332"/>
    <lineage>
        <taxon>Bacteria</taxon>
        <taxon>Bacillati</taxon>
        <taxon>Bacillota</taxon>
        <taxon>Clostridia</taxon>
        <taxon>Lachnospirales</taxon>
        <taxon>Lachnospiraceae</taxon>
        <taxon>Robinsoniella</taxon>
    </lineage>
</organism>
<keyword evidence="5" id="KW-1185">Reference proteome</keyword>
<dbReference type="PANTHER" id="PTHR42736">
    <property type="entry name" value="PROTEIN-GLUTAMINE GAMMA-GLUTAMYLTRANSFERASE"/>
    <property type="match status" value="1"/>
</dbReference>
<gene>
    <name evidence="4" type="primary">tgpA_2</name>
    <name evidence="4" type="ORF">DSM106044_02432</name>
</gene>
<dbReference type="Proteomes" id="UP000306509">
    <property type="component" value="Unassembled WGS sequence"/>
</dbReference>
<feature type="domain" description="Transglutaminase-like" evidence="3">
    <location>
        <begin position="511"/>
        <end position="587"/>
    </location>
</feature>
<dbReference type="Gene3D" id="3.10.620.30">
    <property type="match status" value="1"/>
</dbReference>
<dbReference type="EC" id="2.3.2.13" evidence="4"/>
<evidence type="ECO:0000313" key="5">
    <source>
        <dbReference type="Proteomes" id="UP000306509"/>
    </source>
</evidence>
<feature type="transmembrane region" description="Helical" evidence="2">
    <location>
        <begin position="85"/>
        <end position="102"/>
    </location>
</feature>
<evidence type="ECO:0000256" key="2">
    <source>
        <dbReference type="SAM" id="Phobius"/>
    </source>
</evidence>
<dbReference type="SUPFAM" id="SSF54001">
    <property type="entry name" value="Cysteine proteinases"/>
    <property type="match status" value="1"/>
</dbReference>
<accession>A0A4U8Q8G3</accession>
<keyword evidence="2" id="KW-0472">Membrane</keyword>
<evidence type="ECO:0000256" key="1">
    <source>
        <dbReference type="SAM" id="MobiDB-lite"/>
    </source>
</evidence>
<feature type="transmembrane region" description="Helical" evidence="2">
    <location>
        <begin position="227"/>
        <end position="250"/>
    </location>
</feature>
<dbReference type="Pfam" id="PF01841">
    <property type="entry name" value="Transglut_core"/>
    <property type="match status" value="1"/>
</dbReference>
<dbReference type="RefSeq" id="WP_138002519.1">
    <property type="nucleotide sequence ID" value="NZ_QGQD01000050.1"/>
</dbReference>